<dbReference type="InterPro" id="IPR036388">
    <property type="entry name" value="WH-like_DNA-bd_sf"/>
</dbReference>
<accession>A0A6B0SM35</accession>
<dbReference type="OrthoDB" id="30795at2157"/>
<feature type="domain" description="Transcription regulator TrmB N-terminal" evidence="2">
    <location>
        <begin position="17"/>
        <end position="84"/>
    </location>
</feature>
<name>A0A6B0SM35_9EURY</name>
<dbReference type="Pfam" id="PF11495">
    <property type="entry name" value="Regulator_TrmB"/>
    <property type="match status" value="1"/>
</dbReference>
<dbReference type="Proteomes" id="UP000471521">
    <property type="component" value="Unassembled WGS sequence"/>
</dbReference>
<evidence type="ECO:0000313" key="4">
    <source>
        <dbReference type="EMBL" id="MXR20022.1"/>
    </source>
</evidence>
<dbReference type="SUPFAM" id="SSF46785">
    <property type="entry name" value="Winged helix' DNA-binding domain"/>
    <property type="match status" value="1"/>
</dbReference>
<dbReference type="InterPro" id="IPR036390">
    <property type="entry name" value="WH_DNA-bd_sf"/>
</dbReference>
<dbReference type="RefSeq" id="WP_159525584.1">
    <property type="nucleotide sequence ID" value="NZ_WUUU01000024.1"/>
</dbReference>
<feature type="domain" description="Transcription regulator TrmB C-terminal" evidence="3">
    <location>
        <begin position="120"/>
        <end position="221"/>
    </location>
</feature>
<dbReference type="AlphaFoldDB" id="A0A6B0SM35"/>
<organism evidence="4 5">
    <name type="scientific">Halobacterium bonnevillei</name>
    <dbReference type="NCBI Taxonomy" id="2692200"/>
    <lineage>
        <taxon>Archaea</taxon>
        <taxon>Methanobacteriati</taxon>
        <taxon>Methanobacteriota</taxon>
        <taxon>Stenosarchaea group</taxon>
        <taxon>Halobacteria</taxon>
        <taxon>Halobacteriales</taxon>
        <taxon>Halobacteriaceae</taxon>
        <taxon>Halobacterium</taxon>
    </lineage>
</organism>
<dbReference type="PANTHER" id="PTHR34293">
    <property type="entry name" value="HTH-TYPE TRANSCRIPTIONAL REGULATOR TRMBL2"/>
    <property type="match status" value="1"/>
</dbReference>
<dbReference type="PANTHER" id="PTHR34293:SF1">
    <property type="entry name" value="HTH-TYPE TRANSCRIPTIONAL REGULATOR TRMBL2"/>
    <property type="match status" value="1"/>
</dbReference>
<dbReference type="SUPFAM" id="SSF56024">
    <property type="entry name" value="Phospholipase D/nuclease"/>
    <property type="match status" value="1"/>
</dbReference>
<sequence>MSSETPDDPRSTAIDALKQLGLSTYAARTYVALVSLGTGTAKDVSEVVDVPRTRVYDATDELAELGLVDVQQSSPMEFWAVSAETTSRTFEEQYRHHTQVLTDALTDLEPVERRDEQRGVWTVDGRDTVTDRVLEFIAGADDELIFMSVEDVLTDDVVNALASAADRGVSVKLGGGSPAVQAEIEEVVPAADRFDSLWVWSDTPASRLLFVDREQTLVSVLVDDGDDGRTETAIWGSGEANSLVVVLKGIFTWRLDDLEAE</sequence>
<evidence type="ECO:0000256" key="1">
    <source>
        <dbReference type="ARBA" id="ARBA00007287"/>
    </source>
</evidence>
<proteinExistence type="inferred from homology"/>
<dbReference type="Pfam" id="PF01978">
    <property type="entry name" value="TrmB"/>
    <property type="match status" value="1"/>
</dbReference>
<dbReference type="InterPro" id="IPR021586">
    <property type="entry name" value="Tscrpt_reg_TrmB_C"/>
</dbReference>
<comment type="caution">
    <text evidence="4">The sequence shown here is derived from an EMBL/GenBank/DDBJ whole genome shotgun (WGS) entry which is preliminary data.</text>
</comment>
<comment type="similarity">
    <text evidence="1">Belongs to the transcriptional regulator TrmB family.</text>
</comment>
<evidence type="ECO:0000259" key="2">
    <source>
        <dbReference type="Pfam" id="PF01978"/>
    </source>
</evidence>
<evidence type="ECO:0000259" key="3">
    <source>
        <dbReference type="Pfam" id="PF11495"/>
    </source>
</evidence>
<dbReference type="InterPro" id="IPR002831">
    <property type="entry name" value="Tscrpt_reg_TrmB_N"/>
</dbReference>
<dbReference type="InterPro" id="IPR051797">
    <property type="entry name" value="TrmB-like"/>
</dbReference>
<evidence type="ECO:0000313" key="5">
    <source>
        <dbReference type="Proteomes" id="UP000471521"/>
    </source>
</evidence>
<gene>
    <name evidence="4" type="ORF">GRX66_05185</name>
</gene>
<keyword evidence="5" id="KW-1185">Reference proteome</keyword>
<reference evidence="4 5" key="1">
    <citation type="submission" date="2019-12" db="EMBL/GenBank/DDBJ databases">
        <title>Isolation and characterization of three novel carbon monoxide-oxidizing members of Halobacteria from salione crusts and soils.</title>
        <authorList>
            <person name="Myers M.R."/>
            <person name="King G.M."/>
        </authorList>
    </citation>
    <scope>NUCLEOTIDE SEQUENCE [LARGE SCALE GENOMIC DNA]</scope>
    <source>
        <strain evidence="4 5">PCN9</strain>
    </source>
</reference>
<protein>
    <submittedName>
        <fullName evidence="4">TrmB family transcriptional regulator</fullName>
    </submittedName>
</protein>
<dbReference type="EMBL" id="WUUU01000024">
    <property type="protein sequence ID" value="MXR20022.1"/>
    <property type="molecule type" value="Genomic_DNA"/>
</dbReference>
<dbReference type="Gene3D" id="1.10.10.10">
    <property type="entry name" value="Winged helix-like DNA-binding domain superfamily/Winged helix DNA-binding domain"/>
    <property type="match status" value="1"/>
</dbReference>